<keyword evidence="2" id="KW-0812">Transmembrane</keyword>
<evidence type="ECO:0000256" key="1">
    <source>
        <dbReference type="SAM" id="MobiDB-lite"/>
    </source>
</evidence>
<dbReference type="RefSeq" id="WP_014261239.1">
    <property type="nucleotide sequence ID" value="NC_016629.1"/>
</dbReference>
<dbReference type="EMBL" id="CP003221">
    <property type="protein sequence ID" value="EGJ51619.1"/>
    <property type="molecule type" value="Genomic_DNA"/>
</dbReference>
<keyword evidence="4" id="KW-1185">Reference proteome</keyword>
<organism evidence="3 4">
    <name type="scientific">Desulfocurvibacter africanus subsp. africanus str. Walvis Bay</name>
    <dbReference type="NCBI Taxonomy" id="690850"/>
    <lineage>
        <taxon>Bacteria</taxon>
        <taxon>Pseudomonadati</taxon>
        <taxon>Thermodesulfobacteriota</taxon>
        <taxon>Desulfovibrionia</taxon>
        <taxon>Desulfovibrionales</taxon>
        <taxon>Desulfovibrionaceae</taxon>
        <taxon>Desulfocurvibacter</taxon>
    </lineage>
</organism>
<dbReference type="STRING" id="690850.Desaf_3329"/>
<feature type="transmembrane region" description="Helical" evidence="2">
    <location>
        <begin position="12"/>
        <end position="30"/>
    </location>
</feature>
<keyword evidence="2" id="KW-0472">Membrane</keyword>
<evidence type="ECO:0000313" key="3">
    <source>
        <dbReference type="EMBL" id="EGJ51619.1"/>
    </source>
</evidence>
<dbReference type="eggNOG" id="ENOG50330EP">
    <property type="taxonomic scope" value="Bacteria"/>
</dbReference>
<dbReference type="Proteomes" id="UP000007844">
    <property type="component" value="Chromosome"/>
</dbReference>
<reference evidence="3 4" key="1">
    <citation type="journal article" date="2011" name="J. Bacteriol.">
        <title>Genome sequence of the mercury-methylating and pleomorphic Desulfovibrio africanus Strain Walvis Bay.</title>
        <authorList>
            <person name="Brown S.D."/>
            <person name="Wall J.D."/>
            <person name="Kucken A.M."/>
            <person name="Gilmour C.C."/>
            <person name="Podar M."/>
            <person name="Brandt C.C."/>
            <person name="Teshima H."/>
            <person name="Detter J.C."/>
            <person name="Han C.S."/>
            <person name="Land M.L."/>
            <person name="Lucas S."/>
            <person name="Han J."/>
            <person name="Pennacchio L."/>
            <person name="Nolan M."/>
            <person name="Pitluck S."/>
            <person name="Woyke T."/>
            <person name="Goodwin L."/>
            <person name="Palumbo A.V."/>
            <person name="Elias D.A."/>
        </authorList>
    </citation>
    <scope>NUCLEOTIDE SEQUENCE [LARGE SCALE GENOMIC DNA]</scope>
    <source>
        <strain evidence="3 4">Walvis Bay</strain>
    </source>
</reference>
<feature type="region of interest" description="Disordered" evidence="1">
    <location>
        <begin position="94"/>
        <end position="113"/>
    </location>
</feature>
<name>F3Z477_DESAF</name>
<keyword evidence="2" id="KW-1133">Transmembrane helix</keyword>
<sequence length="113" mass="12856" precursor="true">MKMRFVKVLLKVIAAIALFGLLTMHLWNALMPGLFGLNHMNFLQATGLLILSRLLFGGFGVIRDLGHFAARHERRAIFESWHAMTPEQRAQCMAKARSRRHAHEEHAPGNVQE</sequence>
<dbReference type="AlphaFoldDB" id="F3Z477"/>
<proteinExistence type="predicted"/>
<evidence type="ECO:0000256" key="2">
    <source>
        <dbReference type="SAM" id="Phobius"/>
    </source>
</evidence>
<feature type="transmembrane region" description="Helical" evidence="2">
    <location>
        <begin position="42"/>
        <end position="62"/>
    </location>
</feature>
<evidence type="ECO:0000313" key="4">
    <source>
        <dbReference type="Proteomes" id="UP000007844"/>
    </source>
</evidence>
<gene>
    <name evidence="3" type="ORF">Desaf_3329</name>
</gene>
<accession>F3Z477</accession>
<protein>
    <submittedName>
        <fullName evidence="3">Uncharacterized protein</fullName>
    </submittedName>
</protein>
<dbReference type="KEGG" id="daf:Desaf_3329"/>
<dbReference type="HOGENOM" id="CLU_139601_1_1_7"/>